<accession>A0A1N7FMG4</accession>
<evidence type="ECO:0000313" key="7">
    <source>
        <dbReference type="Proteomes" id="UP000185936"/>
    </source>
</evidence>
<dbReference type="Gene3D" id="3.40.50.150">
    <property type="entry name" value="Vaccinia Virus protein VP39"/>
    <property type="match status" value="1"/>
</dbReference>
<keyword evidence="7" id="KW-1185">Reference proteome</keyword>
<protein>
    <submittedName>
        <fullName evidence="6">Dimerisation domain-containing protein</fullName>
    </submittedName>
</protein>
<dbReference type="STRING" id="308853.SAMN05421752_107135"/>
<dbReference type="GO" id="GO:0032259">
    <property type="term" value="P:methylation"/>
    <property type="evidence" value="ECO:0007669"/>
    <property type="project" value="UniProtKB-KW"/>
</dbReference>
<dbReference type="Proteomes" id="UP000185936">
    <property type="component" value="Unassembled WGS sequence"/>
</dbReference>
<reference evidence="7" key="1">
    <citation type="submission" date="2017-01" db="EMBL/GenBank/DDBJ databases">
        <authorList>
            <person name="Varghese N."/>
            <person name="Submissions S."/>
        </authorList>
    </citation>
    <scope>NUCLEOTIDE SEQUENCE [LARGE SCALE GENOMIC DNA]</scope>
    <source>
        <strain evidence="7">type strain: HArc-</strain>
    </source>
</reference>
<dbReference type="GO" id="GO:0008171">
    <property type="term" value="F:O-methyltransferase activity"/>
    <property type="evidence" value="ECO:0007669"/>
    <property type="project" value="InterPro"/>
</dbReference>
<dbReference type="GO" id="GO:0046983">
    <property type="term" value="F:protein dimerization activity"/>
    <property type="evidence" value="ECO:0007669"/>
    <property type="project" value="InterPro"/>
</dbReference>
<dbReference type="PANTHER" id="PTHR43712:SF2">
    <property type="entry name" value="O-METHYLTRANSFERASE CICE"/>
    <property type="match status" value="1"/>
</dbReference>
<feature type="domain" description="O-methyltransferase dimerisation" evidence="5">
    <location>
        <begin position="24"/>
        <end position="99"/>
    </location>
</feature>
<dbReference type="SUPFAM" id="SSF46785">
    <property type="entry name" value="Winged helix' DNA-binding domain"/>
    <property type="match status" value="1"/>
</dbReference>
<keyword evidence="1" id="KW-0489">Methyltransferase</keyword>
<dbReference type="InterPro" id="IPR036390">
    <property type="entry name" value="WH_DNA-bd_sf"/>
</dbReference>
<dbReference type="PROSITE" id="PS51683">
    <property type="entry name" value="SAM_OMT_II"/>
    <property type="match status" value="1"/>
</dbReference>
<evidence type="ECO:0000256" key="3">
    <source>
        <dbReference type="ARBA" id="ARBA00022691"/>
    </source>
</evidence>
<dbReference type="PIRSF" id="PIRSF005739">
    <property type="entry name" value="O-mtase"/>
    <property type="match status" value="1"/>
</dbReference>
<dbReference type="EMBL" id="FTNR01000007">
    <property type="protein sequence ID" value="SIS01426.1"/>
    <property type="molecule type" value="Genomic_DNA"/>
</dbReference>
<feature type="domain" description="O-methyltransferase C-terminal" evidence="4">
    <location>
        <begin position="121"/>
        <end position="333"/>
    </location>
</feature>
<dbReference type="InterPro" id="IPR001077">
    <property type="entry name" value="COMT_C"/>
</dbReference>
<proteinExistence type="predicted"/>
<dbReference type="Gene3D" id="1.10.10.10">
    <property type="entry name" value="Winged helix-like DNA-binding domain superfamily/Winged helix DNA-binding domain"/>
    <property type="match status" value="1"/>
</dbReference>
<evidence type="ECO:0000256" key="1">
    <source>
        <dbReference type="ARBA" id="ARBA00022603"/>
    </source>
</evidence>
<dbReference type="InterPro" id="IPR036388">
    <property type="entry name" value="WH-like_DNA-bd_sf"/>
</dbReference>
<evidence type="ECO:0000259" key="4">
    <source>
        <dbReference type="Pfam" id="PF00891"/>
    </source>
</evidence>
<dbReference type="InterPro" id="IPR012967">
    <property type="entry name" value="COMT_dimerisation"/>
</dbReference>
<gene>
    <name evidence="6" type="ORF">SAMN05421752_107135</name>
</gene>
<dbReference type="CDD" id="cd02440">
    <property type="entry name" value="AdoMet_MTases"/>
    <property type="match status" value="1"/>
</dbReference>
<dbReference type="Pfam" id="PF08100">
    <property type="entry name" value="Dimerisation"/>
    <property type="match status" value="1"/>
</dbReference>
<dbReference type="SUPFAM" id="SSF53335">
    <property type="entry name" value="S-adenosyl-L-methionine-dependent methyltransferases"/>
    <property type="match status" value="1"/>
</dbReference>
<name>A0A1N7FMG4_9EURY</name>
<keyword evidence="3" id="KW-0949">S-adenosyl-L-methionine</keyword>
<dbReference type="InterPro" id="IPR016461">
    <property type="entry name" value="COMT-like"/>
</dbReference>
<keyword evidence="2" id="KW-0808">Transferase</keyword>
<dbReference type="InterPro" id="IPR029063">
    <property type="entry name" value="SAM-dependent_MTases_sf"/>
</dbReference>
<dbReference type="AlphaFoldDB" id="A0A1N7FMG4"/>
<organism evidence="6 7">
    <name type="scientific">Natronorubrum thiooxidans</name>
    <dbReference type="NCBI Taxonomy" id="308853"/>
    <lineage>
        <taxon>Archaea</taxon>
        <taxon>Methanobacteriati</taxon>
        <taxon>Methanobacteriota</taxon>
        <taxon>Stenosarchaea group</taxon>
        <taxon>Halobacteria</taxon>
        <taxon>Halobacteriales</taxon>
        <taxon>Natrialbaceae</taxon>
        <taxon>Natronorubrum</taxon>
    </lineage>
</organism>
<dbReference type="PANTHER" id="PTHR43712">
    <property type="entry name" value="PUTATIVE (AFU_ORTHOLOGUE AFUA_4G14580)-RELATED"/>
    <property type="match status" value="1"/>
</dbReference>
<evidence type="ECO:0000259" key="5">
    <source>
        <dbReference type="Pfam" id="PF08100"/>
    </source>
</evidence>
<sequence>MWSSRSRRLTRMPAEDPRPNQIMEIGLGFQASKTLLTATKLGVFEALSAESKTRATLEDELGLHPRSSADFLDALVALDFLEREDGEYRNTPEADVFLVPGGPSYLGGFLEMANDRLYHFWGDLEEGLRTGSSQNELEDHDTHPFEGVIYQNDAILEQFVGAMTGLSLGVANALAEEFPWARFETVVDLGTSEGIVPKRIAEENDHIHAIGADLPRVEPYFQDFASQSPAADRIEFRHADFFADEPLPAADVYILGHILHDWGLDDKREILAKVSEAVNPGGTVIVYGTMIDEQRRDAELPLLMSLNMLLETPEGFDYTAGECIEWLHDAGFEGGESRPLPGPETMVQARK</sequence>
<dbReference type="Pfam" id="PF00891">
    <property type="entry name" value="Methyltransf_2"/>
    <property type="match status" value="1"/>
</dbReference>
<evidence type="ECO:0000256" key="2">
    <source>
        <dbReference type="ARBA" id="ARBA00022679"/>
    </source>
</evidence>
<evidence type="ECO:0000313" key="6">
    <source>
        <dbReference type="EMBL" id="SIS01426.1"/>
    </source>
</evidence>